<accession>A0AAV7ZTM4</accession>
<proteinExistence type="predicted"/>
<sequence>MGNQTSISSFVVLTETKTKSLKKRKKQIQNKTEPILIIDQKGKILAYNTQLLFLLRHEENEVELLNEPIFTIFKEEENSEQKKTQKKLFNEKLFLAMNQGTADFDWDLQTPLGVVLKCHLWLVVQRTSKKDLVIQIIARNHMNKEKMKKVQLGLSSRTQLTPRDLADFCLNEAIRISNSKVGFIAFITKDQKKGYVFSWSEEVMTTCNMVQKPIDFDINKSAIWGKPVRTKKVIIINNYQDTSVKKNGYPKGHIKMLRVMGIPIFYNNEKKKKVVLIVYVANKESPYSTTDSTHLSTLMDRMWNLFQTSSLINY</sequence>
<dbReference type="Pfam" id="PF13185">
    <property type="entry name" value="GAF_2"/>
    <property type="match status" value="1"/>
</dbReference>
<protein>
    <recommendedName>
        <fullName evidence="1">PAS domain-containing protein</fullName>
    </recommendedName>
</protein>
<dbReference type="InterPro" id="IPR029016">
    <property type="entry name" value="GAF-like_dom_sf"/>
</dbReference>
<comment type="caution">
    <text evidence="2">The sequence shown here is derived from an EMBL/GenBank/DDBJ whole genome shotgun (WGS) entry which is preliminary data.</text>
</comment>
<dbReference type="PROSITE" id="PS50112">
    <property type="entry name" value="PAS"/>
    <property type="match status" value="1"/>
</dbReference>
<dbReference type="InterPro" id="IPR003018">
    <property type="entry name" value="GAF"/>
</dbReference>
<dbReference type="SUPFAM" id="SSF55781">
    <property type="entry name" value="GAF domain-like"/>
    <property type="match status" value="1"/>
</dbReference>
<dbReference type="EMBL" id="JANTQA010000023">
    <property type="protein sequence ID" value="KAJ3445317.1"/>
    <property type="molecule type" value="Genomic_DNA"/>
</dbReference>
<evidence type="ECO:0000313" key="2">
    <source>
        <dbReference type="EMBL" id="KAJ3445317.1"/>
    </source>
</evidence>
<name>A0AAV7ZTM4_9EUKA</name>
<reference evidence="2" key="1">
    <citation type="submission" date="2022-08" db="EMBL/GenBank/DDBJ databases">
        <title>Novel sulphate-reducing endosymbionts in the free-living metamonad Anaeramoeba.</title>
        <authorList>
            <person name="Jerlstrom-Hultqvist J."/>
            <person name="Cepicka I."/>
            <person name="Gallot-Lavallee L."/>
            <person name="Salas-Leiva D."/>
            <person name="Curtis B.A."/>
            <person name="Zahonova K."/>
            <person name="Pipaliya S."/>
            <person name="Dacks J."/>
            <person name="Roger A.J."/>
        </authorList>
    </citation>
    <scope>NUCLEOTIDE SEQUENCE</scope>
    <source>
        <strain evidence="2">Busselton2</strain>
    </source>
</reference>
<dbReference type="InterPro" id="IPR000014">
    <property type="entry name" value="PAS"/>
</dbReference>
<evidence type="ECO:0000259" key="1">
    <source>
        <dbReference type="PROSITE" id="PS50112"/>
    </source>
</evidence>
<organism evidence="2 3">
    <name type="scientific">Anaeramoeba flamelloides</name>
    <dbReference type="NCBI Taxonomy" id="1746091"/>
    <lineage>
        <taxon>Eukaryota</taxon>
        <taxon>Metamonada</taxon>
        <taxon>Anaeramoebidae</taxon>
        <taxon>Anaeramoeba</taxon>
    </lineage>
</organism>
<dbReference type="Proteomes" id="UP001146793">
    <property type="component" value="Unassembled WGS sequence"/>
</dbReference>
<dbReference type="Gene3D" id="3.30.450.40">
    <property type="match status" value="1"/>
</dbReference>
<gene>
    <name evidence="2" type="ORF">M0812_11189</name>
</gene>
<feature type="domain" description="PAS" evidence="1">
    <location>
        <begin position="20"/>
        <end position="92"/>
    </location>
</feature>
<evidence type="ECO:0000313" key="3">
    <source>
        <dbReference type="Proteomes" id="UP001146793"/>
    </source>
</evidence>
<dbReference type="AlphaFoldDB" id="A0AAV7ZTM4"/>